<protein>
    <submittedName>
        <fullName evidence="2">Uncharacterized protein</fullName>
    </submittedName>
</protein>
<dbReference type="EMBL" id="WNXQ01000002">
    <property type="protein sequence ID" value="MWB77193.1"/>
    <property type="molecule type" value="Genomic_DNA"/>
</dbReference>
<evidence type="ECO:0000313" key="2">
    <source>
        <dbReference type="EMBL" id="MWB77193.1"/>
    </source>
</evidence>
<proteinExistence type="predicted"/>
<keyword evidence="3" id="KW-1185">Reference proteome</keyword>
<keyword evidence="1" id="KW-0732">Signal</keyword>
<comment type="caution">
    <text evidence="2">The sequence shown here is derived from an EMBL/GenBank/DDBJ whole genome shotgun (WGS) entry which is preliminary data.</text>
</comment>
<dbReference type="RefSeq" id="WP_160381462.1">
    <property type="nucleotide sequence ID" value="NZ_WNXQ01000002.1"/>
</dbReference>
<feature type="signal peptide" evidence="1">
    <location>
        <begin position="1"/>
        <end position="20"/>
    </location>
</feature>
<feature type="chain" id="PRO_5032403718" evidence="1">
    <location>
        <begin position="21"/>
        <end position="120"/>
    </location>
</feature>
<name>A0A844W8R7_9RHOB</name>
<evidence type="ECO:0000313" key="3">
    <source>
        <dbReference type="Proteomes" id="UP000443843"/>
    </source>
</evidence>
<reference evidence="2 3" key="1">
    <citation type="submission" date="2019-11" db="EMBL/GenBank/DDBJ databases">
        <title>Pseudooceanicola pacifica sp. nov., isolated from deep-sea sediment of the Pacific Ocean.</title>
        <authorList>
            <person name="Lyu L."/>
        </authorList>
    </citation>
    <scope>NUCLEOTIDE SEQUENCE [LARGE SCALE GENOMIC DNA]</scope>
    <source>
        <strain evidence="2 3">216_PA32_1</strain>
    </source>
</reference>
<gene>
    <name evidence="2" type="ORF">GLS40_04070</name>
</gene>
<dbReference type="Proteomes" id="UP000443843">
    <property type="component" value="Unassembled WGS sequence"/>
</dbReference>
<evidence type="ECO:0000256" key="1">
    <source>
        <dbReference type="SAM" id="SignalP"/>
    </source>
</evidence>
<organism evidence="2 3">
    <name type="scientific">Pseudooceanicola pacificus</name>
    <dbReference type="NCBI Taxonomy" id="2676438"/>
    <lineage>
        <taxon>Bacteria</taxon>
        <taxon>Pseudomonadati</taxon>
        <taxon>Pseudomonadota</taxon>
        <taxon>Alphaproteobacteria</taxon>
        <taxon>Rhodobacterales</taxon>
        <taxon>Paracoccaceae</taxon>
        <taxon>Pseudooceanicola</taxon>
    </lineage>
</organism>
<dbReference type="AlphaFoldDB" id="A0A844W8R7"/>
<sequence>MKRLILPLVCSALLATQAVAQDDPAPTPGMMQQVMLSEQLIALGMERDDPVLMLAALRLRASLDNTTVAPAEAFTDKDTLIGAAKAAAAGQDGLLSLIEDAETEKSRMYCYPSWGRTICY</sequence>
<accession>A0A844W8R7</accession>